<feature type="chain" id="PRO_5020615963" evidence="1">
    <location>
        <begin position="22"/>
        <end position="340"/>
    </location>
</feature>
<dbReference type="InterPro" id="IPR027939">
    <property type="entry name" value="NMT1/THI5"/>
</dbReference>
<evidence type="ECO:0000256" key="1">
    <source>
        <dbReference type="SAM" id="SignalP"/>
    </source>
</evidence>
<dbReference type="InterPro" id="IPR015168">
    <property type="entry name" value="SsuA/THI5"/>
</dbReference>
<accession>A0A4V2UWQ8</accession>
<keyword evidence="1" id="KW-0732">Signal</keyword>
<feature type="signal peptide" evidence="1">
    <location>
        <begin position="1"/>
        <end position="21"/>
    </location>
</feature>
<keyword evidence="4" id="KW-1185">Reference proteome</keyword>
<reference evidence="3 4" key="1">
    <citation type="submission" date="2019-03" db="EMBL/GenBank/DDBJ databases">
        <title>Genomic Encyclopedia of Type Strains, Phase IV (KMG-IV): sequencing the most valuable type-strain genomes for metagenomic binning, comparative biology and taxonomic classification.</title>
        <authorList>
            <person name="Goeker M."/>
        </authorList>
    </citation>
    <scope>NUCLEOTIDE SEQUENCE [LARGE SCALE GENOMIC DNA]</scope>
    <source>
        <strain evidence="3 4">DSM 9035</strain>
    </source>
</reference>
<feature type="domain" description="SsuA/THI5-like" evidence="2">
    <location>
        <begin position="41"/>
        <end position="252"/>
    </location>
</feature>
<dbReference type="AlphaFoldDB" id="A0A4V2UWQ8"/>
<dbReference type="RefSeq" id="WP_132035952.1">
    <property type="nucleotide sequence ID" value="NZ_SMAI01000021.1"/>
</dbReference>
<organism evidence="3 4">
    <name type="scientific">Aquabacter spiritensis</name>
    <dbReference type="NCBI Taxonomy" id="933073"/>
    <lineage>
        <taxon>Bacteria</taxon>
        <taxon>Pseudomonadati</taxon>
        <taxon>Pseudomonadota</taxon>
        <taxon>Alphaproteobacteria</taxon>
        <taxon>Hyphomicrobiales</taxon>
        <taxon>Xanthobacteraceae</taxon>
        <taxon>Aquabacter</taxon>
    </lineage>
</organism>
<name>A0A4V2UWQ8_9HYPH</name>
<dbReference type="Proteomes" id="UP000294664">
    <property type="component" value="Unassembled WGS sequence"/>
</dbReference>
<evidence type="ECO:0000313" key="3">
    <source>
        <dbReference type="EMBL" id="TCT00608.1"/>
    </source>
</evidence>
<proteinExistence type="predicted"/>
<dbReference type="GO" id="GO:0009228">
    <property type="term" value="P:thiamine biosynthetic process"/>
    <property type="evidence" value="ECO:0007669"/>
    <property type="project" value="InterPro"/>
</dbReference>
<sequence length="340" mass="36597">MKVVSRLLTGLAALASVSVLSAVPASALDKVVLRINFSPWAMHAPYFAAVSQGFYAKQGLEVEIRPPSAGQSGEALVASGREQFGVANADGFVKAKASGMPIIAIMADQPDTPISVITLKSSNIAAPKDMKGKKITWFQANVKGQLDPLLKKGGLSRDDIEFVLVARGAEVQMLAAGKVDALWGYSFGQALTLEDKGFPVNIMALRDNGLVNYGTVIYSNEALVKNDPKLVQRFVTATLQGYIWAQKNQQAAVAEVIKVSPDRDLKLETRKLGIIYGLYNSPDYAERFGKMNDAKWAATIDSLSEDLPNKPAPSSMYTNQFVDAAEEAKTLSAAVRKPTN</sequence>
<comment type="caution">
    <text evidence="3">The sequence shown here is derived from an EMBL/GenBank/DDBJ whole genome shotgun (WGS) entry which is preliminary data.</text>
</comment>
<protein>
    <submittedName>
        <fullName evidence="3">NitT/TauT family transport system substrate-binding protein</fullName>
    </submittedName>
</protein>
<dbReference type="OrthoDB" id="5348911at2"/>
<dbReference type="PANTHER" id="PTHR31528:SF3">
    <property type="entry name" value="THIAMINE BIOSYNTHESIS PROTEIN HI_0357-RELATED"/>
    <property type="match status" value="1"/>
</dbReference>
<dbReference type="SUPFAM" id="SSF53850">
    <property type="entry name" value="Periplasmic binding protein-like II"/>
    <property type="match status" value="1"/>
</dbReference>
<dbReference type="Pfam" id="PF09084">
    <property type="entry name" value="NMT1"/>
    <property type="match status" value="1"/>
</dbReference>
<dbReference type="PANTHER" id="PTHR31528">
    <property type="entry name" value="4-AMINO-5-HYDROXYMETHYL-2-METHYLPYRIMIDINE PHOSPHATE SYNTHASE THI11-RELATED"/>
    <property type="match status" value="1"/>
</dbReference>
<dbReference type="EMBL" id="SMAI01000021">
    <property type="protein sequence ID" value="TCT00608.1"/>
    <property type="molecule type" value="Genomic_DNA"/>
</dbReference>
<dbReference type="Gene3D" id="3.40.190.10">
    <property type="entry name" value="Periplasmic binding protein-like II"/>
    <property type="match status" value="2"/>
</dbReference>
<gene>
    <name evidence="3" type="ORF">EDC64_12128</name>
</gene>
<evidence type="ECO:0000313" key="4">
    <source>
        <dbReference type="Proteomes" id="UP000294664"/>
    </source>
</evidence>
<evidence type="ECO:0000259" key="2">
    <source>
        <dbReference type="Pfam" id="PF09084"/>
    </source>
</evidence>